<feature type="transmembrane region" description="Helical" evidence="5">
    <location>
        <begin position="232"/>
        <end position="251"/>
    </location>
</feature>
<protein>
    <recommendedName>
        <fullName evidence="5">Probable membrane transporter protein</fullName>
    </recommendedName>
</protein>
<dbReference type="STRING" id="391625.PPSIR1_24999"/>
<organism evidence="6 7">
    <name type="scientific">Plesiocystis pacifica SIR-1</name>
    <dbReference type="NCBI Taxonomy" id="391625"/>
    <lineage>
        <taxon>Bacteria</taxon>
        <taxon>Pseudomonadati</taxon>
        <taxon>Myxococcota</taxon>
        <taxon>Polyangia</taxon>
        <taxon>Nannocystales</taxon>
        <taxon>Nannocystaceae</taxon>
        <taxon>Plesiocystis</taxon>
    </lineage>
</organism>
<reference evidence="6 7" key="1">
    <citation type="submission" date="2007-06" db="EMBL/GenBank/DDBJ databases">
        <authorList>
            <person name="Shimkets L."/>
            <person name="Ferriera S."/>
            <person name="Johnson J."/>
            <person name="Kravitz S."/>
            <person name="Beeson K."/>
            <person name="Sutton G."/>
            <person name="Rogers Y.-H."/>
            <person name="Friedman R."/>
            <person name="Frazier M."/>
            <person name="Venter J.C."/>
        </authorList>
    </citation>
    <scope>NUCLEOTIDE SEQUENCE [LARGE SCALE GENOMIC DNA]</scope>
    <source>
        <strain evidence="6 7">SIR-1</strain>
    </source>
</reference>
<feature type="transmembrane region" description="Helical" evidence="5">
    <location>
        <begin position="120"/>
        <end position="140"/>
    </location>
</feature>
<feature type="transmembrane region" description="Helical" evidence="5">
    <location>
        <begin position="68"/>
        <end position="87"/>
    </location>
</feature>
<evidence type="ECO:0000313" key="7">
    <source>
        <dbReference type="Proteomes" id="UP000005801"/>
    </source>
</evidence>
<feature type="transmembrane region" description="Helical" evidence="5">
    <location>
        <begin position="258"/>
        <end position="278"/>
    </location>
</feature>
<dbReference type="PANTHER" id="PTHR31154:SF4">
    <property type="entry name" value="MEMBRANE TRANSPORTER PROTEIN"/>
    <property type="match status" value="1"/>
</dbReference>
<sequence length="322" mass="34335">MAVWIPWTIAMIVGDRWSLFPDNYFMSITMAFGSFIAGATSEGGGAVAFPVMTMVFHIKPAIARDFSLMIQSVGMIAAGLTILWTRVPVVKSCLVWTSVGGVVGVFAGLEWLAPIIPPPFAKMLFTSTWLAFAGALWMINRAAEREVKDDHTIDTTRAKLLFLAIGIIGGVVTSITGSGVDILTFSLLVLVFRVSESVATPTSVVLMGLNALAGALYKGTLGGGLAPEAWNYWWVAVPVVVVGAPLGAQFIRSRSRLFIARFLIASILIQFVAALIIIPQTPVLLSFSAAIFLVGLALFSGMARLGQRRLESSAPAPSPSTE</sequence>
<keyword evidence="2 5" id="KW-0812">Transmembrane</keyword>
<evidence type="ECO:0000256" key="5">
    <source>
        <dbReference type="RuleBase" id="RU363041"/>
    </source>
</evidence>
<keyword evidence="5" id="KW-1003">Cell membrane</keyword>
<evidence type="ECO:0000256" key="4">
    <source>
        <dbReference type="ARBA" id="ARBA00023136"/>
    </source>
</evidence>
<evidence type="ECO:0000256" key="1">
    <source>
        <dbReference type="ARBA" id="ARBA00004141"/>
    </source>
</evidence>
<gene>
    <name evidence="6" type="ORF">PPSIR1_24999</name>
</gene>
<dbReference type="Proteomes" id="UP000005801">
    <property type="component" value="Unassembled WGS sequence"/>
</dbReference>
<dbReference type="InterPro" id="IPR002781">
    <property type="entry name" value="TM_pro_TauE-like"/>
</dbReference>
<dbReference type="RefSeq" id="WP_006973389.1">
    <property type="nucleotide sequence ID" value="NZ_ABCS01000045.1"/>
</dbReference>
<feature type="transmembrane region" description="Helical" evidence="5">
    <location>
        <begin position="284"/>
        <end position="303"/>
    </location>
</feature>
<accession>A6G9J4</accession>
<dbReference type="GO" id="GO:0005886">
    <property type="term" value="C:plasma membrane"/>
    <property type="evidence" value="ECO:0007669"/>
    <property type="project" value="UniProtKB-SubCell"/>
</dbReference>
<dbReference type="eggNOG" id="COG0730">
    <property type="taxonomic scope" value="Bacteria"/>
</dbReference>
<evidence type="ECO:0000256" key="2">
    <source>
        <dbReference type="ARBA" id="ARBA00022692"/>
    </source>
</evidence>
<dbReference type="Pfam" id="PF01925">
    <property type="entry name" value="TauE"/>
    <property type="match status" value="1"/>
</dbReference>
<evidence type="ECO:0000313" key="6">
    <source>
        <dbReference type="EMBL" id="EDM77502.1"/>
    </source>
</evidence>
<dbReference type="PANTHER" id="PTHR31154">
    <property type="entry name" value="MEMBRANE TRANSPORTER PROTEIN"/>
    <property type="match status" value="1"/>
</dbReference>
<comment type="similarity">
    <text evidence="5">Belongs to the 4-toluene sulfonate uptake permease (TSUP) (TC 2.A.102) family.</text>
</comment>
<name>A6G9J4_9BACT</name>
<keyword evidence="4 5" id="KW-0472">Membrane</keyword>
<feature type="transmembrane region" description="Helical" evidence="5">
    <location>
        <begin position="93"/>
        <end position="113"/>
    </location>
</feature>
<keyword evidence="7" id="KW-1185">Reference proteome</keyword>
<dbReference type="EMBL" id="ABCS01000045">
    <property type="protein sequence ID" value="EDM77502.1"/>
    <property type="molecule type" value="Genomic_DNA"/>
</dbReference>
<dbReference type="AlphaFoldDB" id="A6G9J4"/>
<comment type="subcellular location">
    <subcellularLocation>
        <location evidence="5">Cell membrane</location>
        <topology evidence="5">Multi-pass membrane protein</topology>
    </subcellularLocation>
    <subcellularLocation>
        <location evidence="1">Membrane</location>
        <topology evidence="1">Multi-pass membrane protein</topology>
    </subcellularLocation>
</comment>
<feature type="transmembrane region" description="Helical" evidence="5">
    <location>
        <begin position="160"/>
        <end position="192"/>
    </location>
</feature>
<comment type="caution">
    <text evidence="6">The sequence shown here is derived from an EMBL/GenBank/DDBJ whole genome shotgun (WGS) entry which is preliminary data.</text>
</comment>
<keyword evidence="3 5" id="KW-1133">Transmembrane helix</keyword>
<feature type="transmembrane region" description="Helical" evidence="5">
    <location>
        <begin position="24"/>
        <end position="56"/>
    </location>
</feature>
<evidence type="ECO:0000256" key="3">
    <source>
        <dbReference type="ARBA" id="ARBA00022989"/>
    </source>
</evidence>
<proteinExistence type="inferred from homology"/>